<proteinExistence type="predicted"/>
<dbReference type="EMBL" id="ML769702">
    <property type="protein sequence ID" value="KAE9389308.1"/>
    <property type="molecule type" value="Genomic_DNA"/>
</dbReference>
<evidence type="ECO:0000313" key="2">
    <source>
        <dbReference type="Proteomes" id="UP000799118"/>
    </source>
</evidence>
<gene>
    <name evidence="1" type="ORF">BT96DRAFT_1003346</name>
</gene>
<organism evidence="1 2">
    <name type="scientific">Gymnopus androsaceus JB14</name>
    <dbReference type="NCBI Taxonomy" id="1447944"/>
    <lineage>
        <taxon>Eukaryota</taxon>
        <taxon>Fungi</taxon>
        <taxon>Dikarya</taxon>
        <taxon>Basidiomycota</taxon>
        <taxon>Agaricomycotina</taxon>
        <taxon>Agaricomycetes</taxon>
        <taxon>Agaricomycetidae</taxon>
        <taxon>Agaricales</taxon>
        <taxon>Marasmiineae</taxon>
        <taxon>Omphalotaceae</taxon>
        <taxon>Gymnopus</taxon>
    </lineage>
</organism>
<dbReference type="AlphaFoldDB" id="A0A6A4GUC2"/>
<dbReference type="Proteomes" id="UP000799118">
    <property type="component" value="Unassembled WGS sequence"/>
</dbReference>
<sequence length="231" mass="26058">MDPPTQQRDTFFLENYVPEAIEGAASSQTATLNFGRVKVSRKRVKKKDEQRRDKTIIAFARSSLLRVFSIDRDSTAIIIGKLLDISSSTPVHLRFLPAIDLHLDEPFAIADDRYHHPILFQHTPSRINTSVHLRDNLFNSPATPALMSIPDSEPLSSPETVLSTPQSTIFDWQPVWGQISLNQIVRSAHAQAIPKEVHHARKALCNLFSGEIVIKTLFEFDFSSNCNRAMI</sequence>
<protein>
    <submittedName>
        <fullName evidence="1">Uncharacterized protein</fullName>
    </submittedName>
</protein>
<accession>A0A6A4GUC2</accession>
<name>A0A6A4GUC2_9AGAR</name>
<keyword evidence="2" id="KW-1185">Reference proteome</keyword>
<reference evidence="1" key="1">
    <citation type="journal article" date="2019" name="Environ. Microbiol.">
        <title>Fungal ecological strategies reflected in gene transcription - a case study of two litter decomposers.</title>
        <authorList>
            <person name="Barbi F."/>
            <person name="Kohler A."/>
            <person name="Barry K."/>
            <person name="Baskaran P."/>
            <person name="Daum C."/>
            <person name="Fauchery L."/>
            <person name="Ihrmark K."/>
            <person name="Kuo A."/>
            <person name="LaButti K."/>
            <person name="Lipzen A."/>
            <person name="Morin E."/>
            <person name="Grigoriev I.V."/>
            <person name="Henrissat B."/>
            <person name="Lindahl B."/>
            <person name="Martin F."/>
        </authorList>
    </citation>
    <scope>NUCLEOTIDE SEQUENCE</scope>
    <source>
        <strain evidence="1">JB14</strain>
    </source>
</reference>
<evidence type="ECO:0000313" key="1">
    <source>
        <dbReference type="EMBL" id="KAE9389308.1"/>
    </source>
</evidence>